<dbReference type="STRING" id="546414.Deide_07780"/>
<evidence type="ECO:0000256" key="1">
    <source>
        <dbReference type="ARBA" id="ARBA00022723"/>
    </source>
</evidence>
<dbReference type="InterPro" id="IPR037523">
    <property type="entry name" value="VOC_core"/>
</dbReference>
<dbReference type="InterPro" id="IPR004360">
    <property type="entry name" value="Glyas_Fos-R_dOase_dom"/>
</dbReference>
<dbReference type="eggNOG" id="COG0346">
    <property type="taxonomic scope" value="Bacteria"/>
</dbReference>
<dbReference type="Proteomes" id="UP000002208">
    <property type="component" value="Chromosome"/>
</dbReference>
<feature type="domain" description="VOC" evidence="2">
    <location>
        <begin position="1"/>
        <end position="118"/>
    </location>
</feature>
<dbReference type="PROSITE" id="PS51819">
    <property type="entry name" value="VOC"/>
    <property type="match status" value="1"/>
</dbReference>
<proteinExistence type="predicted"/>
<dbReference type="HOGENOM" id="CLU_046006_8_1_0"/>
<dbReference type="EMBL" id="CP001114">
    <property type="protein sequence ID" value="ACO45642.1"/>
    <property type="molecule type" value="Genomic_DNA"/>
</dbReference>
<dbReference type="Pfam" id="PF00903">
    <property type="entry name" value="Glyoxalase"/>
    <property type="match status" value="1"/>
</dbReference>
<evidence type="ECO:0000313" key="4">
    <source>
        <dbReference type="Proteomes" id="UP000002208"/>
    </source>
</evidence>
<reference evidence="3 4" key="1">
    <citation type="journal article" date="2009" name="PLoS Genet.">
        <title>Alliance of proteomics and genomics to unravel the specificities of Sahara bacterium Deinococcus deserti.</title>
        <authorList>
            <person name="de Groot A."/>
            <person name="Dulermo R."/>
            <person name="Ortet P."/>
            <person name="Blanchard L."/>
            <person name="Guerin P."/>
            <person name="Fernandez B."/>
            <person name="Vacherie B."/>
            <person name="Dossat C."/>
            <person name="Jolivet E."/>
            <person name="Siguier P."/>
            <person name="Chandler M."/>
            <person name="Barakat M."/>
            <person name="Dedieu A."/>
            <person name="Barbe V."/>
            <person name="Heulin T."/>
            <person name="Sommer S."/>
            <person name="Achouak W."/>
            <person name="Armengaud J."/>
        </authorList>
    </citation>
    <scope>NUCLEOTIDE SEQUENCE [LARGE SCALE GENOMIC DNA]</scope>
    <source>
        <strain evidence="4">DSM 17065 / CIP 109153 / LMG 22923 / VCD115</strain>
    </source>
</reference>
<keyword evidence="3" id="KW-0456">Lyase</keyword>
<dbReference type="GO" id="GO:0046872">
    <property type="term" value="F:metal ion binding"/>
    <property type="evidence" value="ECO:0007669"/>
    <property type="project" value="UniProtKB-KW"/>
</dbReference>
<evidence type="ECO:0000259" key="2">
    <source>
        <dbReference type="PROSITE" id="PS51819"/>
    </source>
</evidence>
<dbReference type="OrthoDB" id="9789841at2"/>
<dbReference type="PaxDb" id="546414-Deide_07780"/>
<gene>
    <name evidence="3" type="ordered locus">Deide_07780</name>
</gene>
<dbReference type="InterPro" id="IPR051785">
    <property type="entry name" value="MMCE/EMCE_epimerase"/>
</dbReference>
<dbReference type="Gene3D" id="3.10.180.10">
    <property type="entry name" value="2,3-Dihydroxybiphenyl 1,2-Dioxygenase, domain 1"/>
    <property type="match status" value="1"/>
</dbReference>
<organism evidence="3 4">
    <name type="scientific">Deinococcus deserti (strain DSM 17065 / CIP 109153 / LMG 22923 / VCD115)</name>
    <dbReference type="NCBI Taxonomy" id="546414"/>
    <lineage>
        <taxon>Bacteria</taxon>
        <taxon>Thermotogati</taxon>
        <taxon>Deinococcota</taxon>
        <taxon>Deinococci</taxon>
        <taxon>Deinococcales</taxon>
        <taxon>Deinococcaceae</taxon>
        <taxon>Deinococcus</taxon>
    </lineage>
</organism>
<keyword evidence="1" id="KW-0479">Metal-binding</keyword>
<dbReference type="InterPro" id="IPR029068">
    <property type="entry name" value="Glyas_Bleomycin-R_OHBP_Dase"/>
</dbReference>
<dbReference type="KEGG" id="ddr:Deide_07780"/>
<dbReference type="PANTHER" id="PTHR43048:SF5">
    <property type="entry name" value="BLR5325 PROTEIN"/>
    <property type="match status" value="1"/>
</dbReference>
<name>C1D1B8_DEIDV</name>
<dbReference type="RefSeq" id="WP_012692765.1">
    <property type="nucleotide sequence ID" value="NC_012526.1"/>
</dbReference>
<dbReference type="GO" id="GO:0004493">
    <property type="term" value="F:methylmalonyl-CoA epimerase activity"/>
    <property type="evidence" value="ECO:0007669"/>
    <property type="project" value="TreeGrafter"/>
</dbReference>
<accession>C1D1B8</accession>
<dbReference type="CDD" id="cd06587">
    <property type="entry name" value="VOC"/>
    <property type="match status" value="1"/>
</dbReference>
<dbReference type="AlphaFoldDB" id="C1D1B8"/>
<sequence length="119" mass="13240">MLKHVSFLTRNLEDTLAFYEQLGAVTEKRLVTPEGYGRAVVRLGEGRLQLFEVSGQLPHPHAHWAEHIALYVGGLRELLPILRASGVQVSRDLQLSPGGRDMAFVLDPDGRQVELLEAD</sequence>
<dbReference type="SUPFAM" id="SSF54593">
    <property type="entry name" value="Glyoxalase/Bleomycin resistance protein/Dihydroxybiphenyl dioxygenase"/>
    <property type="match status" value="1"/>
</dbReference>
<keyword evidence="4" id="KW-1185">Reference proteome</keyword>
<dbReference type="GO" id="GO:0016829">
    <property type="term" value="F:lyase activity"/>
    <property type="evidence" value="ECO:0007669"/>
    <property type="project" value="UniProtKB-KW"/>
</dbReference>
<dbReference type="GO" id="GO:0046491">
    <property type="term" value="P:L-methylmalonyl-CoA metabolic process"/>
    <property type="evidence" value="ECO:0007669"/>
    <property type="project" value="TreeGrafter"/>
</dbReference>
<protein>
    <submittedName>
        <fullName evidence="3">Putative lactoylglutathione lyase (Glyoxalase I)</fullName>
    </submittedName>
</protein>
<dbReference type="PANTHER" id="PTHR43048">
    <property type="entry name" value="METHYLMALONYL-COA EPIMERASE"/>
    <property type="match status" value="1"/>
</dbReference>
<evidence type="ECO:0000313" key="3">
    <source>
        <dbReference type="EMBL" id="ACO45642.1"/>
    </source>
</evidence>